<evidence type="ECO:0000313" key="2">
    <source>
        <dbReference type="EMBL" id="ONK70233.1"/>
    </source>
</evidence>
<dbReference type="GO" id="GO:0005634">
    <property type="term" value="C:nucleus"/>
    <property type="evidence" value="ECO:0007669"/>
    <property type="project" value="TreeGrafter"/>
</dbReference>
<reference evidence="3" key="1">
    <citation type="journal article" date="2017" name="Nat. Commun.">
        <title>The asparagus genome sheds light on the origin and evolution of a young Y chromosome.</title>
        <authorList>
            <person name="Harkess A."/>
            <person name="Zhou J."/>
            <person name="Xu C."/>
            <person name="Bowers J.E."/>
            <person name="Van der Hulst R."/>
            <person name="Ayyampalayam S."/>
            <person name="Mercati F."/>
            <person name="Riccardi P."/>
            <person name="McKain M.R."/>
            <person name="Kakrana A."/>
            <person name="Tang H."/>
            <person name="Ray J."/>
            <person name="Groenendijk J."/>
            <person name="Arikit S."/>
            <person name="Mathioni S.M."/>
            <person name="Nakano M."/>
            <person name="Shan H."/>
            <person name="Telgmann-Rauber A."/>
            <person name="Kanno A."/>
            <person name="Yue Z."/>
            <person name="Chen H."/>
            <person name="Li W."/>
            <person name="Chen Y."/>
            <person name="Xu X."/>
            <person name="Zhang Y."/>
            <person name="Luo S."/>
            <person name="Chen H."/>
            <person name="Gao J."/>
            <person name="Mao Z."/>
            <person name="Pires J.C."/>
            <person name="Luo M."/>
            <person name="Kudrna D."/>
            <person name="Wing R.A."/>
            <person name="Meyers B.C."/>
            <person name="Yi K."/>
            <person name="Kong H."/>
            <person name="Lavrijsen P."/>
            <person name="Sunseri F."/>
            <person name="Falavigna A."/>
            <person name="Ye Y."/>
            <person name="Leebens-Mack J.H."/>
            <person name="Chen G."/>
        </authorList>
    </citation>
    <scope>NUCLEOTIDE SEQUENCE [LARGE SCALE GENOMIC DNA]</scope>
    <source>
        <strain evidence="3">cv. DH0086</strain>
    </source>
</reference>
<dbReference type="AlphaFoldDB" id="A0A5P1EXQ2"/>
<dbReference type="Proteomes" id="UP000243459">
    <property type="component" value="Chromosome 5"/>
</dbReference>
<feature type="compositionally biased region" description="Low complexity" evidence="1">
    <location>
        <begin position="149"/>
        <end position="158"/>
    </location>
</feature>
<feature type="compositionally biased region" description="Basic and acidic residues" evidence="1">
    <location>
        <begin position="245"/>
        <end position="295"/>
    </location>
</feature>
<dbReference type="PANTHER" id="PTHR31968">
    <property type="entry name" value="SERINE/ARGININE-RELATED PROTEIN 53"/>
    <property type="match status" value="1"/>
</dbReference>
<proteinExistence type="predicted"/>
<gene>
    <name evidence="2" type="ORF">A4U43_C05F31630</name>
</gene>
<feature type="region of interest" description="Disordered" evidence="1">
    <location>
        <begin position="199"/>
        <end position="307"/>
    </location>
</feature>
<protein>
    <submittedName>
        <fullName evidence="2">Uncharacterized protein</fullName>
    </submittedName>
</protein>
<dbReference type="InterPro" id="IPR034604">
    <property type="entry name" value="SRRP53"/>
</dbReference>
<dbReference type="GO" id="GO:0005737">
    <property type="term" value="C:cytoplasm"/>
    <property type="evidence" value="ECO:0007669"/>
    <property type="project" value="TreeGrafter"/>
</dbReference>
<feature type="compositionally biased region" description="Basic and acidic residues" evidence="1">
    <location>
        <begin position="208"/>
        <end position="233"/>
    </location>
</feature>
<dbReference type="PANTHER" id="PTHR31968:SF4">
    <property type="entry name" value="SERINE_ARGININE-RELATED PROTEIN 53"/>
    <property type="match status" value="1"/>
</dbReference>
<dbReference type="EMBL" id="CM007385">
    <property type="protein sequence ID" value="ONK70233.1"/>
    <property type="molecule type" value="Genomic_DNA"/>
</dbReference>
<feature type="compositionally biased region" description="Polar residues" evidence="1">
    <location>
        <begin position="435"/>
        <end position="445"/>
    </location>
</feature>
<dbReference type="GO" id="GO:0000380">
    <property type="term" value="P:alternative mRNA splicing, via spliceosome"/>
    <property type="evidence" value="ECO:0007669"/>
    <property type="project" value="InterPro"/>
</dbReference>
<feature type="region of interest" description="Disordered" evidence="1">
    <location>
        <begin position="406"/>
        <end position="469"/>
    </location>
</feature>
<evidence type="ECO:0000313" key="3">
    <source>
        <dbReference type="Proteomes" id="UP000243459"/>
    </source>
</evidence>
<name>A0A5P1EXQ2_ASPOF</name>
<accession>A0A5P1EXQ2</accession>
<keyword evidence="3" id="KW-1185">Reference proteome</keyword>
<feature type="compositionally biased region" description="Low complexity" evidence="1">
    <location>
        <begin position="117"/>
        <end position="133"/>
    </location>
</feature>
<evidence type="ECO:0000256" key="1">
    <source>
        <dbReference type="SAM" id="MobiDB-lite"/>
    </source>
</evidence>
<feature type="region of interest" description="Disordered" evidence="1">
    <location>
        <begin position="105"/>
        <end position="179"/>
    </location>
</feature>
<feature type="region of interest" description="Disordered" evidence="1">
    <location>
        <begin position="1"/>
        <end position="29"/>
    </location>
</feature>
<sequence length="469" mass="52697">MLPTNHSRLHRIRPCRNPNHLLQPQSRPGNGATLHIGDVVIFLFISFGRDVEILLEEIHRDEGLDDVEAEEPRKLRDLKFCESRRDESCPMEENNGLKLVAAIKRENKKKLQRTTTSSRAKAKALPSSSKASASPPPPPPIPSLENPRSFPSPASFAPQTLARPLPKSASKKPQICLPPALKETIERIERAFLVVSMISSAEATGRSPAEDKERDDLRYSSRKSRDRDRDRERRRSRSNTPPRVSRRDRDRGRERDGDRDRDQGRDRERDSGRERDRDRGRGRDRDRDRGLKEGKSGGGKSYKGVDYSKIIEGYAQMMPAERVKAKMKLQLSQTAANDTAIGTSSAWERFDFNKDAPLDDDDEETEVAEDDISVVKNLGRSFRFSAVEARREKEVQAAHDQAMFGAPVAASSPVNDSPEPANEAEEDENDAAVGNNGNHLNSNPLLSDKVLSLQQGSWRDRARRIQTGS</sequence>
<dbReference type="Gramene" id="ONK70233">
    <property type="protein sequence ID" value="ONK70233"/>
    <property type="gene ID" value="A4U43_C05F31630"/>
</dbReference>
<organism evidence="2 3">
    <name type="scientific">Asparagus officinalis</name>
    <name type="common">Garden asparagus</name>
    <dbReference type="NCBI Taxonomy" id="4686"/>
    <lineage>
        <taxon>Eukaryota</taxon>
        <taxon>Viridiplantae</taxon>
        <taxon>Streptophyta</taxon>
        <taxon>Embryophyta</taxon>
        <taxon>Tracheophyta</taxon>
        <taxon>Spermatophyta</taxon>
        <taxon>Magnoliopsida</taxon>
        <taxon>Liliopsida</taxon>
        <taxon>Asparagales</taxon>
        <taxon>Asparagaceae</taxon>
        <taxon>Asparagoideae</taxon>
        <taxon>Asparagus</taxon>
    </lineage>
</organism>